<comment type="caution">
    <text evidence="3">The sequence shown here is derived from an EMBL/GenBank/DDBJ whole genome shotgun (WGS) entry which is preliminary data.</text>
</comment>
<dbReference type="PROSITE" id="PS51257">
    <property type="entry name" value="PROKAR_LIPOPROTEIN"/>
    <property type="match status" value="1"/>
</dbReference>
<dbReference type="AlphaFoldDB" id="A0A150PQC0"/>
<name>A0A150PQC0_SORCE</name>
<dbReference type="SUPFAM" id="SSF81901">
    <property type="entry name" value="HCP-like"/>
    <property type="match status" value="3"/>
</dbReference>
<dbReference type="Gene3D" id="1.25.40.10">
    <property type="entry name" value="Tetratricopeptide repeat domain"/>
    <property type="match status" value="2"/>
</dbReference>
<accession>A0A150PQC0</accession>
<comment type="similarity">
    <text evidence="1">Belongs to the hcp beta-lactamase family.</text>
</comment>
<proteinExistence type="inferred from homology"/>
<evidence type="ECO:0000313" key="4">
    <source>
        <dbReference type="Proteomes" id="UP000075420"/>
    </source>
</evidence>
<dbReference type="InterPro" id="IPR040239">
    <property type="entry name" value="HcpB-like"/>
</dbReference>
<dbReference type="InterPro" id="IPR006597">
    <property type="entry name" value="Sel1-like"/>
</dbReference>
<reference evidence="3 4" key="1">
    <citation type="submission" date="2014-02" db="EMBL/GenBank/DDBJ databases">
        <title>The small core and large imbalanced accessory genome model reveals a collaborative survival strategy of Sorangium cellulosum strains in nature.</title>
        <authorList>
            <person name="Han K."/>
            <person name="Peng R."/>
            <person name="Blom J."/>
            <person name="Li Y.-Z."/>
        </authorList>
    </citation>
    <scope>NUCLEOTIDE SEQUENCE [LARGE SCALE GENOMIC DNA]</scope>
    <source>
        <strain evidence="3 4">So0157-25</strain>
    </source>
</reference>
<evidence type="ECO:0000256" key="1">
    <source>
        <dbReference type="ARBA" id="ARBA00008486"/>
    </source>
</evidence>
<evidence type="ECO:0000256" key="2">
    <source>
        <dbReference type="ARBA" id="ARBA00022737"/>
    </source>
</evidence>
<keyword evidence="2" id="KW-0677">Repeat</keyword>
<dbReference type="PANTHER" id="PTHR13891:SF1">
    <property type="entry name" value="CYTOCHROME C OXIDASE ASSEMBLY FACTOR 7"/>
    <property type="match status" value="1"/>
</dbReference>
<dbReference type="Proteomes" id="UP000075420">
    <property type="component" value="Unassembled WGS sequence"/>
</dbReference>
<dbReference type="Pfam" id="PF08238">
    <property type="entry name" value="Sel1"/>
    <property type="match status" value="6"/>
</dbReference>
<dbReference type="SMART" id="SM00671">
    <property type="entry name" value="SEL1"/>
    <property type="match status" value="7"/>
</dbReference>
<dbReference type="PANTHER" id="PTHR13891">
    <property type="entry name" value="CYTOCHROME C OXIDASE ASSEMBLY FACTOR 7"/>
    <property type="match status" value="1"/>
</dbReference>
<organism evidence="3 4">
    <name type="scientific">Sorangium cellulosum</name>
    <name type="common">Polyangium cellulosum</name>
    <dbReference type="NCBI Taxonomy" id="56"/>
    <lineage>
        <taxon>Bacteria</taxon>
        <taxon>Pseudomonadati</taxon>
        <taxon>Myxococcota</taxon>
        <taxon>Polyangia</taxon>
        <taxon>Polyangiales</taxon>
        <taxon>Polyangiaceae</taxon>
        <taxon>Sorangium</taxon>
    </lineage>
</organism>
<dbReference type="EMBL" id="JELY01000851">
    <property type="protein sequence ID" value="KYF57862.1"/>
    <property type="molecule type" value="Genomic_DNA"/>
</dbReference>
<protein>
    <submittedName>
        <fullName evidence="3">Sel1 repeat protein</fullName>
    </submittedName>
</protein>
<sequence length="666" mass="68870">MKRAFDMCVVGLSLAAASCGPGLDPEVVVHAPRPIVSPETGASSSSGGCPAIGHTEPLIVDWLTTRRSDLGLAMKDGVAVVSYDCTTLKLLPQCKLAGSYSYAGVARRENVIQLTNPAEMQANVPFGAPALSTAIEGGGPNAIDVAVVPTGKMATTVASVTPQDLSGSCDGATHFVRAALLGAFAMAPGSRGAERTVDQVFAAVASDAAASQGGTTTKEGELEACRGAKPEAQAPVERCQAPLRLELIPLQASKAAPPEQPAAKQGEAELPTLSSPCPAGTVLSGAKCSPPSFAPTHLCDASDSRACAAHCGKGDAGSCYHLGVHYLTGKDLPRDDARAAELFEKACGDGVAQACYARGKQQMRDLQSAKVPVDAAARAKVRELADKACALGDGWACFSVADWYLREGPQAVLPRDTTRAVALLRRGCDLGYGPSCSALGNMLVEGKLAAKDVAVAVGVLQRACDAGQPEDCLELGNILRNGQGAPKDGVKAIVAYTRGCTLGDMRACNAAGSVYAAGDGVPRDVAKAYAFFGKGCPEKGFGAEACMSLAAMYEKGTGIPKDMERAAALYEKVCGSGGCVRAAEIYQRGEGVKADPARAFSLYEQACVQWGEKKACDAFGPLLERKDKERARAFYADQCARTHDKAACASQKRLGASQKRLGGATR</sequence>
<evidence type="ECO:0000313" key="3">
    <source>
        <dbReference type="EMBL" id="KYF57862.1"/>
    </source>
</evidence>
<dbReference type="InterPro" id="IPR011990">
    <property type="entry name" value="TPR-like_helical_dom_sf"/>
</dbReference>
<gene>
    <name evidence="3" type="ORF">BE08_31275</name>
</gene>